<sequence length="100" mass="11288">MDNTLNLLNACDQMKKPVWIRHVLVPGLTLNDAHLHELGELLKTFSCIERVELLAFHKMGEYKWEALKEPYALCDTLPPEPSQVDHAAALLRGFGLPVVI</sequence>
<comment type="caution">
    <text evidence="1">The sequence shown here is derived from an EMBL/GenBank/DDBJ whole genome shotgun (WGS) entry which is preliminary data.</text>
</comment>
<name>A0A645DR72_9ZZZZ</name>
<reference evidence="1" key="1">
    <citation type="submission" date="2019-08" db="EMBL/GenBank/DDBJ databases">
        <authorList>
            <person name="Kucharzyk K."/>
            <person name="Murdoch R.W."/>
            <person name="Higgins S."/>
            <person name="Loffler F."/>
        </authorList>
    </citation>
    <scope>NUCLEOTIDE SEQUENCE</scope>
</reference>
<keyword evidence="1" id="KW-0456">Lyase</keyword>
<gene>
    <name evidence="1" type="primary">pflA_13</name>
    <name evidence="1" type="ORF">SDC9_138935</name>
</gene>
<keyword evidence="1" id="KW-0560">Oxidoreductase</keyword>
<dbReference type="Gene3D" id="3.80.30.10">
    <property type="entry name" value="pyruvate-formate lyase- activating enzyme"/>
    <property type="match status" value="1"/>
</dbReference>
<accession>A0A645DR72</accession>
<organism evidence="1">
    <name type="scientific">bioreactor metagenome</name>
    <dbReference type="NCBI Taxonomy" id="1076179"/>
    <lineage>
        <taxon>unclassified sequences</taxon>
        <taxon>metagenomes</taxon>
        <taxon>ecological metagenomes</taxon>
    </lineage>
</organism>
<proteinExistence type="predicted"/>
<protein>
    <submittedName>
        <fullName evidence="1">Pyruvate formate-lyase 1-activating enzyme</fullName>
        <ecNumber evidence="1">1.97.1.4</ecNumber>
    </submittedName>
</protein>
<dbReference type="EMBL" id="VSSQ01038810">
    <property type="protein sequence ID" value="MPM91801.1"/>
    <property type="molecule type" value="Genomic_DNA"/>
</dbReference>
<dbReference type="GO" id="GO:0043365">
    <property type="term" value="F:[formate-C-acetyltransferase]-activating enzyme activity"/>
    <property type="evidence" value="ECO:0007669"/>
    <property type="project" value="UniProtKB-EC"/>
</dbReference>
<dbReference type="AlphaFoldDB" id="A0A645DR72"/>
<keyword evidence="1" id="KW-0670">Pyruvate</keyword>
<dbReference type="GO" id="GO:0016829">
    <property type="term" value="F:lyase activity"/>
    <property type="evidence" value="ECO:0007669"/>
    <property type="project" value="UniProtKB-KW"/>
</dbReference>
<dbReference type="EC" id="1.97.1.4" evidence="1"/>
<evidence type="ECO:0000313" key="1">
    <source>
        <dbReference type="EMBL" id="MPM91801.1"/>
    </source>
</evidence>